<dbReference type="Pfam" id="PF01738">
    <property type="entry name" value="DLH"/>
    <property type="match status" value="1"/>
</dbReference>
<dbReference type="EMBL" id="LABY01000381">
    <property type="protein sequence ID" value="KMO27424.1"/>
    <property type="molecule type" value="Genomic_DNA"/>
</dbReference>
<dbReference type="PATRIC" id="fig|298794.3.peg.5413"/>
<dbReference type="GO" id="GO:0016787">
    <property type="term" value="F:hydrolase activity"/>
    <property type="evidence" value="ECO:0007669"/>
    <property type="project" value="UniProtKB-KW"/>
</dbReference>
<protein>
    <submittedName>
        <fullName evidence="2">Dienelactone hydrolase</fullName>
    </submittedName>
</protein>
<dbReference type="InterPro" id="IPR050261">
    <property type="entry name" value="FrsA_esterase"/>
</dbReference>
<name>A0A0J6S1A0_9HYPH</name>
<sequence length="241" mass="25704">MQGELIEYRDGDCVMEGYLVRPVGASGNVPCILLCHDWSGLNRSTRDAAHRFSALGYATFALDAYGKGLRGDERGDNSVLMNPMMEDRALLCDRLLAGVMTARRFDGIDADRMAAVGCCFGGLCALDIVRAGAAGVKAAVTFHGGLKPPGLGKQPPISARVLLLHGWSDPIVPPETVVAVAQELTDAGADWEMHAYGNVMHAFTFQDANLPEFGVLYDRAAATKAWAAARSFLEKTIGTAS</sequence>
<dbReference type="SUPFAM" id="SSF53474">
    <property type="entry name" value="alpha/beta-Hydrolases"/>
    <property type="match status" value="1"/>
</dbReference>
<evidence type="ECO:0000313" key="2">
    <source>
        <dbReference type="EMBL" id="KMO27424.1"/>
    </source>
</evidence>
<proteinExistence type="predicted"/>
<dbReference type="AlphaFoldDB" id="A0A0J6S1A0"/>
<comment type="caution">
    <text evidence="2">The sequence shown here is derived from an EMBL/GenBank/DDBJ whole genome shotgun (WGS) entry which is preliminary data.</text>
</comment>
<feature type="domain" description="Dienelactone hydrolase" evidence="1">
    <location>
        <begin position="15"/>
        <end position="235"/>
    </location>
</feature>
<keyword evidence="3" id="KW-1185">Reference proteome</keyword>
<accession>A0A0J6S1A0</accession>
<dbReference type="InterPro" id="IPR002925">
    <property type="entry name" value="Dienelactn_hydro"/>
</dbReference>
<dbReference type="PANTHER" id="PTHR22946:SF0">
    <property type="entry name" value="DIENELACTONE HYDROLASE DOMAIN-CONTAINING PROTEIN"/>
    <property type="match status" value="1"/>
</dbReference>
<dbReference type="InterPro" id="IPR029058">
    <property type="entry name" value="AB_hydrolase_fold"/>
</dbReference>
<dbReference type="RefSeq" id="WP_048448541.1">
    <property type="nucleotide sequence ID" value="NZ_LABY01000381.1"/>
</dbReference>
<reference evidence="2 3" key="1">
    <citation type="submission" date="2015-03" db="EMBL/GenBank/DDBJ databases">
        <title>Genome sequencing of Methylobacterium variabile DSM 16961.</title>
        <authorList>
            <person name="Chaudhry V."/>
            <person name="Patil P.B."/>
        </authorList>
    </citation>
    <scope>NUCLEOTIDE SEQUENCE [LARGE SCALE GENOMIC DNA]</scope>
    <source>
        <strain evidence="2 3">DSM 16961</strain>
    </source>
</reference>
<keyword evidence="2" id="KW-0378">Hydrolase</keyword>
<evidence type="ECO:0000313" key="3">
    <source>
        <dbReference type="Proteomes" id="UP000035955"/>
    </source>
</evidence>
<dbReference type="Proteomes" id="UP000035955">
    <property type="component" value="Unassembled WGS sequence"/>
</dbReference>
<dbReference type="PANTHER" id="PTHR22946">
    <property type="entry name" value="DIENELACTONE HYDROLASE DOMAIN-CONTAINING PROTEIN-RELATED"/>
    <property type="match status" value="1"/>
</dbReference>
<gene>
    <name evidence="2" type="ORF">VQ02_33255</name>
</gene>
<organism evidence="2 3">
    <name type="scientific">Methylobacterium variabile</name>
    <dbReference type="NCBI Taxonomy" id="298794"/>
    <lineage>
        <taxon>Bacteria</taxon>
        <taxon>Pseudomonadati</taxon>
        <taxon>Pseudomonadota</taxon>
        <taxon>Alphaproteobacteria</taxon>
        <taxon>Hyphomicrobiales</taxon>
        <taxon>Methylobacteriaceae</taxon>
        <taxon>Methylobacterium</taxon>
    </lineage>
</organism>
<evidence type="ECO:0000259" key="1">
    <source>
        <dbReference type="Pfam" id="PF01738"/>
    </source>
</evidence>
<dbReference type="OrthoDB" id="9787933at2"/>
<dbReference type="Gene3D" id="3.40.50.1820">
    <property type="entry name" value="alpha/beta hydrolase"/>
    <property type="match status" value="1"/>
</dbReference>